<dbReference type="AlphaFoldDB" id="A0A9P8TXQ1"/>
<feature type="compositionally biased region" description="Polar residues" evidence="1">
    <location>
        <begin position="48"/>
        <end position="60"/>
    </location>
</feature>
<evidence type="ECO:0000256" key="1">
    <source>
        <dbReference type="SAM" id="MobiDB-lite"/>
    </source>
</evidence>
<evidence type="ECO:0000313" key="3">
    <source>
        <dbReference type="Proteomes" id="UP000827724"/>
    </source>
</evidence>
<protein>
    <submittedName>
        <fullName evidence="2">Uncharacterized protein</fullName>
    </submittedName>
</protein>
<dbReference type="EMBL" id="JAIWOZ010000002">
    <property type="protein sequence ID" value="KAH6608974.1"/>
    <property type="molecule type" value="Genomic_DNA"/>
</dbReference>
<dbReference type="Proteomes" id="UP000827724">
    <property type="component" value="Unassembled WGS sequence"/>
</dbReference>
<sequence>MDDSMGDSPGSLDRAWPVVSNTWMPVPNFLDDDADDVRNLSTLYSAISPQRSRAPQSSNGRDFAAGSPRPASGRATSRASRLQQQWDIITGPVTSSAEAFAPLQAIPERGAGAMDLDEEISDGYTMGEFWGVVNGEGGEVS</sequence>
<gene>
    <name evidence="2" type="ORF">Trco_002320</name>
</gene>
<organism evidence="2 3">
    <name type="scientific">Trichoderma cornu-damae</name>
    <dbReference type="NCBI Taxonomy" id="654480"/>
    <lineage>
        <taxon>Eukaryota</taxon>
        <taxon>Fungi</taxon>
        <taxon>Dikarya</taxon>
        <taxon>Ascomycota</taxon>
        <taxon>Pezizomycotina</taxon>
        <taxon>Sordariomycetes</taxon>
        <taxon>Hypocreomycetidae</taxon>
        <taxon>Hypocreales</taxon>
        <taxon>Hypocreaceae</taxon>
        <taxon>Trichoderma</taxon>
    </lineage>
</organism>
<evidence type="ECO:0000313" key="2">
    <source>
        <dbReference type="EMBL" id="KAH6608974.1"/>
    </source>
</evidence>
<accession>A0A9P8TXQ1</accession>
<reference evidence="2" key="1">
    <citation type="submission" date="2021-08" db="EMBL/GenBank/DDBJ databases">
        <title>Chromosome-Level Trichoderma cornu-damae using Hi-C Data.</title>
        <authorList>
            <person name="Kim C.S."/>
        </authorList>
    </citation>
    <scope>NUCLEOTIDE SEQUENCE</scope>
    <source>
        <strain evidence="2">KA19-0412C</strain>
    </source>
</reference>
<name>A0A9P8TXQ1_9HYPO</name>
<comment type="caution">
    <text evidence="2">The sequence shown here is derived from an EMBL/GenBank/DDBJ whole genome shotgun (WGS) entry which is preliminary data.</text>
</comment>
<proteinExistence type="predicted"/>
<feature type="region of interest" description="Disordered" evidence="1">
    <location>
        <begin position="48"/>
        <end position="82"/>
    </location>
</feature>
<keyword evidence="3" id="KW-1185">Reference proteome</keyword>